<keyword evidence="4" id="KW-0349">Heme</keyword>
<evidence type="ECO:0000256" key="10">
    <source>
        <dbReference type="ARBA" id="ARBA00023136"/>
    </source>
</evidence>
<feature type="transmembrane region" description="Helical" evidence="13">
    <location>
        <begin position="175"/>
        <end position="196"/>
    </location>
</feature>
<feature type="region of interest" description="Disordered" evidence="12">
    <location>
        <begin position="1"/>
        <end position="73"/>
    </location>
</feature>
<evidence type="ECO:0000256" key="8">
    <source>
        <dbReference type="ARBA" id="ARBA00022989"/>
    </source>
</evidence>
<evidence type="ECO:0000259" key="14">
    <source>
        <dbReference type="PROSITE" id="PS50939"/>
    </source>
</evidence>
<evidence type="ECO:0000256" key="11">
    <source>
        <dbReference type="ARBA" id="ARBA00024225"/>
    </source>
</evidence>
<feature type="transmembrane region" description="Helical" evidence="13">
    <location>
        <begin position="136"/>
        <end position="155"/>
    </location>
</feature>
<dbReference type="EC" id="7.2.1.3" evidence="11"/>
<evidence type="ECO:0000313" key="16">
    <source>
        <dbReference type="Proteomes" id="UP000069940"/>
    </source>
</evidence>
<evidence type="ECO:0000256" key="12">
    <source>
        <dbReference type="SAM" id="MobiDB-lite"/>
    </source>
</evidence>
<feature type="transmembrane region" description="Helical" evidence="13">
    <location>
        <begin position="313"/>
        <end position="335"/>
    </location>
</feature>
<dbReference type="InterPro" id="IPR006593">
    <property type="entry name" value="Cyt_b561/ferric_Rdtase_TM"/>
</dbReference>
<feature type="transmembrane region" description="Helical" evidence="13">
    <location>
        <begin position="208"/>
        <end position="228"/>
    </location>
</feature>
<keyword evidence="8 13" id="KW-1133">Transmembrane helix</keyword>
<feature type="compositionally biased region" description="Basic and acidic residues" evidence="12">
    <location>
        <begin position="27"/>
        <end position="56"/>
    </location>
</feature>
<dbReference type="Pfam" id="PF03188">
    <property type="entry name" value="Cytochrom_B561"/>
    <property type="match status" value="1"/>
</dbReference>
<name>A0ABM1ZCF1_AEDAL</name>
<dbReference type="RefSeq" id="XP_019548617.3">
    <property type="nucleotide sequence ID" value="XM_019693072.3"/>
</dbReference>
<sequence>MKNEENESDSNVPYSRMGAFDSSGSLESRDRSDPRHHQDPRTTESVQDHQGSDNRQRSQRTNSTNDSDLISEPVMDEVEADEIISAAEGFGSGARRGSTQSTTDKQQVVYGKTTTATRTAQQQQQQATIRMLSIRLLLVNLLANFLMFAIAGFITYHCFNKATVLFSWHPTFMSIGYFILMSQAVLTLSGANLLTYRQHQKTRVLIHWLLQALAGILITIAFVCIFLNKVRMEKKHFQTTHAIVGLITVILTLASIGGGIFTKYGYQLRHLVRPIYSKIMHGVAGTVTYIMGSATIALGVYSQWFQEDNNGQVRLALLIGIIAVTLYVIVNPIAATISRTKTALRSTL</sequence>
<proteinExistence type="predicted"/>
<protein>
    <recommendedName>
        <fullName evidence="11">ascorbate ferrireductase (transmembrane)</fullName>
        <ecNumber evidence="11">7.2.1.3</ecNumber>
    </recommendedName>
</protein>
<dbReference type="PROSITE" id="PS50939">
    <property type="entry name" value="CYTOCHROME_B561"/>
    <property type="match status" value="1"/>
</dbReference>
<keyword evidence="10 13" id="KW-0472">Membrane</keyword>
<feature type="transmembrane region" description="Helical" evidence="13">
    <location>
        <begin position="282"/>
        <end position="301"/>
    </location>
</feature>
<evidence type="ECO:0000256" key="13">
    <source>
        <dbReference type="SAM" id="Phobius"/>
    </source>
</evidence>
<evidence type="ECO:0000256" key="1">
    <source>
        <dbReference type="ARBA" id="ARBA00001970"/>
    </source>
</evidence>
<comment type="cofactor">
    <cofactor evidence="1">
        <name>heme b</name>
        <dbReference type="ChEBI" id="CHEBI:60344"/>
    </cofactor>
</comment>
<evidence type="ECO:0000256" key="2">
    <source>
        <dbReference type="ARBA" id="ARBA00004141"/>
    </source>
</evidence>
<keyword evidence="16" id="KW-1185">Reference proteome</keyword>
<dbReference type="PANTHER" id="PTHR15422:SF45">
    <property type="entry name" value="CYTOCHROME B561 DOMAIN-CONTAINING PROTEIN"/>
    <property type="match status" value="1"/>
</dbReference>
<comment type="subcellular location">
    <subcellularLocation>
        <location evidence="2">Membrane</location>
        <topology evidence="2">Multi-pass membrane protein</topology>
    </subcellularLocation>
</comment>
<evidence type="ECO:0000256" key="9">
    <source>
        <dbReference type="ARBA" id="ARBA00023004"/>
    </source>
</evidence>
<evidence type="ECO:0000256" key="4">
    <source>
        <dbReference type="ARBA" id="ARBA00022617"/>
    </source>
</evidence>
<evidence type="ECO:0000313" key="15">
    <source>
        <dbReference type="EnsemblMetazoa" id="AALFPA23_017191.P25064"/>
    </source>
</evidence>
<feature type="domain" description="Cytochrome b561" evidence="14">
    <location>
        <begin position="130"/>
        <end position="338"/>
    </location>
</feature>
<reference evidence="16" key="1">
    <citation type="journal article" date="2015" name="Proc. Natl. Acad. Sci. U.S.A.">
        <title>Genome sequence of the Asian Tiger mosquito, Aedes albopictus, reveals insights into its biology, genetics, and evolution.</title>
        <authorList>
            <person name="Chen X.G."/>
            <person name="Jiang X."/>
            <person name="Gu J."/>
            <person name="Xu M."/>
            <person name="Wu Y."/>
            <person name="Deng Y."/>
            <person name="Zhang C."/>
            <person name="Bonizzoni M."/>
            <person name="Dermauw W."/>
            <person name="Vontas J."/>
            <person name="Armbruster P."/>
            <person name="Huang X."/>
            <person name="Yang Y."/>
            <person name="Zhang H."/>
            <person name="He W."/>
            <person name="Peng H."/>
            <person name="Liu Y."/>
            <person name="Wu K."/>
            <person name="Chen J."/>
            <person name="Lirakis M."/>
            <person name="Topalis P."/>
            <person name="Van Leeuwen T."/>
            <person name="Hall A.B."/>
            <person name="Jiang X."/>
            <person name="Thorpe C."/>
            <person name="Mueller R.L."/>
            <person name="Sun C."/>
            <person name="Waterhouse R.M."/>
            <person name="Yan G."/>
            <person name="Tu Z.J."/>
            <person name="Fang X."/>
            <person name="James A.A."/>
        </authorList>
    </citation>
    <scope>NUCLEOTIDE SEQUENCE [LARGE SCALE GENOMIC DNA]</scope>
    <source>
        <strain evidence="16">Foshan</strain>
    </source>
</reference>
<dbReference type="EnsemblMetazoa" id="AALFPA23_017191.R25064">
    <property type="protein sequence ID" value="AALFPA23_017191.P25064"/>
    <property type="gene ID" value="AALFPA23_017191"/>
</dbReference>
<feature type="compositionally biased region" description="Polar residues" evidence="12">
    <location>
        <begin position="59"/>
        <end position="68"/>
    </location>
</feature>
<dbReference type="PANTHER" id="PTHR15422">
    <property type="entry name" value="OS05G0565100 PROTEIN"/>
    <property type="match status" value="1"/>
</dbReference>
<dbReference type="GeneID" id="109418833"/>
<keyword evidence="3" id="KW-0813">Transport</keyword>
<feature type="transmembrane region" description="Helical" evidence="13">
    <location>
        <begin position="240"/>
        <end position="261"/>
    </location>
</feature>
<evidence type="ECO:0000256" key="7">
    <source>
        <dbReference type="ARBA" id="ARBA00022982"/>
    </source>
</evidence>
<organism evidence="15 16">
    <name type="scientific">Aedes albopictus</name>
    <name type="common">Asian tiger mosquito</name>
    <name type="synonym">Stegomyia albopicta</name>
    <dbReference type="NCBI Taxonomy" id="7160"/>
    <lineage>
        <taxon>Eukaryota</taxon>
        <taxon>Metazoa</taxon>
        <taxon>Ecdysozoa</taxon>
        <taxon>Arthropoda</taxon>
        <taxon>Hexapoda</taxon>
        <taxon>Insecta</taxon>
        <taxon>Pterygota</taxon>
        <taxon>Neoptera</taxon>
        <taxon>Endopterygota</taxon>
        <taxon>Diptera</taxon>
        <taxon>Nematocera</taxon>
        <taxon>Culicoidea</taxon>
        <taxon>Culicidae</taxon>
        <taxon>Culicinae</taxon>
        <taxon>Aedini</taxon>
        <taxon>Aedes</taxon>
        <taxon>Stegomyia</taxon>
    </lineage>
</organism>
<accession>A0ABM1ZCF1</accession>
<keyword evidence="7" id="KW-0249">Electron transport</keyword>
<dbReference type="CDD" id="cd08761">
    <property type="entry name" value="Cyt_b561_CYB561D2_like"/>
    <property type="match status" value="1"/>
</dbReference>
<dbReference type="SMART" id="SM00665">
    <property type="entry name" value="B561"/>
    <property type="match status" value="1"/>
</dbReference>
<keyword evidence="6" id="KW-0479">Metal-binding</keyword>
<evidence type="ECO:0000256" key="5">
    <source>
        <dbReference type="ARBA" id="ARBA00022692"/>
    </source>
</evidence>
<keyword evidence="9" id="KW-0408">Iron</keyword>
<evidence type="ECO:0000256" key="6">
    <source>
        <dbReference type="ARBA" id="ARBA00022723"/>
    </source>
</evidence>
<keyword evidence="5 13" id="KW-0812">Transmembrane</keyword>
<reference evidence="15" key="2">
    <citation type="submission" date="2025-05" db="UniProtKB">
        <authorList>
            <consortium name="EnsemblMetazoa"/>
        </authorList>
    </citation>
    <scope>IDENTIFICATION</scope>
    <source>
        <strain evidence="15">Foshan</strain>
    </source>
</reference>
<dbReference type="InterPro" id="IPR045150">
    <property type="entry name" value="CYB561D1/2"/>
</dbReference>
<evidence type="ECO:0000256" key="3">
    <source>
        <dbReference type="ARBA" id="ARBA00022448"/>
    </source>
</evidence>
<dbReference type="Proteomes" id="UP000069940">
    <property type="component" value="Unassembled WGS sequence"/>
</dbReference>
<dbReference type="Gene3D" id="1.20.120.1770">
    <property type="match status" value="1"/>
</dbReference>